<accession>A0A974HN15</accession>
<dbReference type="EMBL" id="CM004472">
    <property type="protein sequence ID" value="OCT83686.1"/>
    <property type="molecule type" value="Genomic_DNA"/>
</dbReference>
<proteinExistence type="predicted"/>
<evidence type="ECO:0000313" key="1">
    <source>
        <dbReference type="EMBL" id="OCT83686.1"/>
    </source>
</evidence>
<reference evidence="2" key="1">
    <citation type="journal article" date="2016" name="Nature">
        <title>Genome evolution in the allotetraploid frog Xenopus laevis.</title>
        <authorList>
            <person name="Session A.M."/>
            <person name="Uno Y."/>
            <person name="Kwon T."/>
            <person name="Chapman J.A."/>
            <person name="Toyoda A."/>
            <person name="Takahashi S."/>
            <person name="Fukui A."/>
            <person name="Hikosaka A."/>
            <person name="Suzuki A."/>
            <person name="Kondo M."/>
            <person name="van Heeringen S.J."/>
            <person name="Quigley I."/>
            <person name="Heinz S."/>
            <person name="Ogino H."/>
            <person name="Ochi H."/>
            <person name="Hellsten U."/>
            <person name="Lyons J.B."/>
            <person name="Simakov O."/>
            <person name="Putnam N."/>
            <person name="Stites J."/>
            <person name="Kuroki Y."/>
            <person name="Tanaka T."/>
            <person name="Michiue T."/>
            <person name="Watanabe M."/>
            <person name="Bogdanovic O."/>
            <person name="Lister R."/>
            <person name="Georgiou G."/>
            <person name="Paranjpe S.S."/>
            <person name="van Kruijsbergen I."/>
            <person name="Shu S."/>
            <person name="Carlson J."/>
            <person name="Kinoshita T."/>
            <person name="Ohta Y."/>
            <person name="Mawaribuchi S."/>
            <person name="Jenkins J."/>
            <person name="Grimwood J."/>
            <person name="Schmutz J."/>
            <person name="Mitros T."/>
            <person name="Mozaffari S.V."/>
            <person name="Suzuki Y."/>
            <person name="Haramoto Y."/>
            <person name="Yamamoto T.S."/>
            <person name="Takagi C."/>
            <person name="Heald R."/>
            <person name="Miller K."/>
            <person name="Haudenschild C."/>
            <person name="Kitzman J."/>
            <person name="Nakayama T."/>
            <person name="Izutsu Y."/>
            <person name="Robert J."/>
            <person name="Fortriede J."/>
            <person name="Burns K."/>
            <person name="Lotay V."/>
            <person name="Karimi K."/>
            <person name="Yasuoka Y."/>
            <person name="Dichmann D.S."/>
            <person name="Flajnik M.F."/>
            <person name="Houston D.W."/>
            <person name="Shendure J."/>
            <person name="DuPasquier L."/>
            <person name="Vize P.D."/>
            <person name="Zorn A.M."/>
            <person name="Ito M."/>
            <person name="Marcotte E.M."/>
            <person name="Wallingford J.B."/>
            <person name="Ito Y."/>
            <person name="Asashima M."/>
            <person name="Ueno N."/>
            <person name="Matsuda Y."/>
            <person name="Veenstra G.J."/>
            <person name="Fujiyama A."/>
            <person name="Harland R.M."/>
            <person name="Taira M."/>
            <person name="Rokhsar D.S."/>
        </authorList>
    </citation>
    <scope>NUCLEOTIDE SEQUENCE [LARGE SCALE GENOMIC DNA]</scope>
    <source>
        <strain evidence="2">J</strain>
    </source>
</reference>
<organism evidence="1 2">
    <name type="scientific">Xenopus laevis</name>
    <name type="common">African clawed frog</name>
    <dbReference type="NCBI Taxonomy" id="8355"/>
    <lineage>
        <taxon>Eukaryota</taxon>
        <taxon>Metazoa</taxon>
        <taxon>Chordata</taxon>
        <taxon>Craniata</taxon>
        <taxon>Vertebrata</taxon>
        <taxon>Euteleostomi</taxon>
        <taxon>Amphibia</taxon>
        <taxon>Batrachia</taxon>
        <taxon>Anura</taxon>
        <taxon>Pipoidea</taxon>
        <taxon>Pipidae</taxon>
        <taxon>Xenopodinae</taxon>
        <taxon>Xenopus</taxon>
        <taxon>Xenopus</taxon>
    </lineage>
</organism>
<dbReference type="AlphaFoldDB" id="A0A974HN15"/>
<dbReference type="Proteomes" id="UP000694892">
    <property type="component" value="Chromosome 4L"/>
</dbReference>
<evidence type="ECO:0000313" key="2">
    <source>
        <dbReference type="Proteomes" id="UP000694892"/>
    </source>
</evidence>
<protein>
    <submittedName>
        <fullName evidence="1">Uncharacterized protein</fullName>
    </submittedName>
</protein>
<gene>
    <name evidence="1" type="ORF">XELAEV_18021828mg</name>
</gene>
<sequence>MDQDWAEGPWKAQVAERPRVDKSVQVSFPVDGFVAPRARTEYQTLETAKPYVRKRPYPEVGQNVHMRERLQLETLLQTGKRRCDSFQTPYPYPGFVYSNGQTLSTLPTHPSMYGAFPMQQVTQPQAANWLPAPQPNTSTLHDYSTLYQQHSSLYVQPRLPQSSICQAVQPSPTSIDTSAGDCACQP</sequence>
<name>A0A974HN15_XENLA</name>